<name>A0A0M3IK40_ASCLU</name>
<keyword evidence="1" id="KW-0812">Transmembrane</keyword>
<evidence type="ECO:0000256" key="1">
    <source>
        <dbReference type="SAM" id="Phobius"/>
    </source>
</evidence>
<keyword evidence="1" id="KW-0472">Membrane</keyword>
<evidence type="ECO:0000313" key="3">
    <source>
        <dbReference type="WBParaSite" id="ALUE_0001908201-mRNA-1"/>
    </source>
</evidence>
<feature type="transmembrane region" description="Helical" evidence="1">
    <location>
        <begin position="14"/>
        <end position="31"/>
    </location>
</feature>
<reference evidence="3" key="1">
    <citation type="submission" date="2017-02" db="UniProtKB">
        <authorList>
            <consortium name="WormBaseParasite"/>
        </authorList>
    </citation>
    <scope>IDENTIFICATION</scope>
</reference>
<dbReference type="AlphaFoldDB" id="A0A0M3IK40"/>
<proteinExistence type="predicted"/>
<protein>
    <submittedName>
        <fullName evidence="3">Ovule protein</fullName>
    </submittedName>
</protein>
<keyword evidence="2" id="KW-1185">Reference proteome</keyword>
<organism evidence="2 3">
    <name type="scientific">Ascaris lumbricoides</name>
    <name type="common">Giant roundworm</name>
    <dbReference type="NCBI Taxonomy" id="6252"/>
    <lineage>
        <taxon>Eukaryota</taxon>
        <taxon>Metazoa</taxon>
        <taxon>Ecdysozoa</taxon>
        <taxon>Nematoda</taxon>
        <taxon>Chromadorea</taxon>
        <taxon>Rhabditida</taxon>
        <taxon>Spirurina</taxon>
        <taxon>Ascaridomorpha</taxon>
        <taxon>Ascaridoidea</taxon>
        <taxon>Ascarididae</taxon>
        <taxon>Ascaris</taxon>
    </lineage>
</organism>
<keyword evidence="1" id="KW-1133">Transmembrane helix</keyword>
<dbReference type="WBParaSite" id="ALUE_0001908201-mRNA-1">
    <property type="protein sequence ID" value="ALUE_0001908201-mRNA-1"/>
    <property type="gene ID" value="ALUE_0001908201"/>
</dbReference>
<accession>A0A0M3IK40</accession>
<evidence type="ECO:0000313" key="2">
    <source>
        <dbReference type="Proteomes" id="UP000036681"/>
    </source>
</evidence>
<sequence>MEFLHDVLHALKKWIYINDGIICFFYCSYYLQKSHRKYIVHIRNPSLCLQMNAMQNDMTFFYEFK</sequence>
<dbReference type="Proteomes" id="UP000036681">
    <property type="component" value="Unplaced"/>
</dbReference>